<feature type="transmembrane region" description="Helical" evidence="1">
    <location>
        <begin position="7"/>
        <end position="24"/>
    </location>
</feature>
<dbReference type="OrthoDB" id="1524985at2"/>
<keyword evidence="1" id="KW-0812">Transmembrane</keyword>
<dbReference type="PANTHER" id="PTHR28008:SF1">
    <property type="entry name" value="DOMAIN PROTEIN, PUTATIVE (AFU_ORTHOLOGUE AFUA_3G10980)-RELATED"/>
    <property type="match status" value="1"/>
</dbReference>
<organism evidence="2 3">
    <name type="scientific">Arachidicoccus soli</name>
    <dbReference type="NCBI Taxonomy" id="2341117"/>
    <lineage>
        <taxon>Bacteria</taxon>
        <taxon>Pseudomonadati</taxon>
        <taxon>Bacteroidota</taxon>
        <taxon>Chitinophagia</taxon>
        <taxon>Chitinophagales</taxon>
        <taxon>Chitinophagaceae</taxon>
        <taxon>Arachidicoccus</taxon>
    </lineage>
</organism>
<proteinExistence type="predicted"/>
<dbReference type="EMBL" id="CP032489">
    <property type="protein sequence ID" value="AYD46817.1"/>
    <property type="molecule type" value="Genomic_DNA"/>
</dbReference>
<evidence type="ECO:0008006" key="4">
    <source>
        <dbReference type="Google" id="ProtNLM"/>
    </source>
</evidence>
<gene>
    <name evidence="2" type="ORF">D6B99_03825</name>
</gene>
<keyword evidence="1" id="KW-0472">Membrane</keyword>
<protein>
    <recommendedName>
        <fullName evidence="4">VanZ family protein</fullName>
    </recommendedName>
</protein>
<dbReference type="RefSeq" id="WP_119985269.1">
    <property type="nucleotide sequence ID" value="NZ_CP032489.1"/>
</dbReference>
<dbReference type="NCBIfam" id="NF037970">
    <property type="entry name" value="vanZ_1"/>
    <property type="match status" value="1"/>
</dbReference>
<dbReference type="AlphaFoldDB" id="A0A386HLP6"/>
<name>A0A386HLP6_9BACT</name>
<evidence type="ECO:0000313" key="2">
    <source>
        <dbReference type="EMBL" id="AYD46817.1"/>
    </source>
</evidence>
<evidence type="ECO:0000256" key="1">
    <source>
        <dbReference type="SAM" id="Phobius"/>
    </source>
</evidence>
<feature type="transmembrane region" description="Helical" evidence="1">
    <location>
        <begin position="74"/>
        <end position="94"/>
    </location>
</feature>
<keyword evidence="1" id="KW-1133">Transmembrane helix</keyword>
<feature type="transmembrane region" description="Helical" evidence="1">
    <location>
        <begin position="44"/>
        <end position="62"/>
    </location>
</feature>
<evidence type="ECO:0000313" key="3">
    <source>
        <dbReference type="Proteomes" id="UP000266118"/>
    </source>
</evidence>
<reference evidence="2 3" key="1">
    <citation type="submission" date="2018-09" db="EMBL/GenBank/DDBJ databases">
        <title>Arachidicoccus sp. nov., a bacterium isolated from soil.</title>
        <authorList>
            <person name="Weon H.-Y."/>
            <person name="Kwon S.-W."/>
            <person name="Lee S.A."/>
        </authorList>
    </citation>
    <scope>NUCLEOTIDE SEQUENCE [LARGE SCALE GENOMIC DNA]</scope>
    <source>
        <strain evidence="2 3">KIS59-12</strain>
    </source>
</reference>
<sequence>MNKRISFLRFLPFLLWIVLVYILLTLPGKDFGNLEIDIPNLDKVVHMGLFGGVVFWFGFAFLKTGIKKSKKRIIFITIMSCLYGVGMEYIQKYFTNHTRDFSYGDMVADTLGAIIAFFVIEWVIKKYQASIAKRKKNTQGPK</sequence>
<feature type="transmembrane region" description="Helical" evidence="1">
    <location>
        <begin position="106"/>
        <end position="124"/>
    </location>
</feature>
<accession>A0A386HLP6</accession>
<keyword evidence="3" id="KW-1185">Reference proteome</keyword>
<dbReference type="PANTHER" id="PTHR28008">
    <property type="entry name" value="DOMAIN PROTEIN, PUTATIVE (AFU_ORTHOLOGUE AFUA_3G10980)-RELATED"/>
    <property type="match status" value="1"/>
</dbReference>
<dbReference type="Proteomes" id="UP000266118">
    <property type="component" value="Chromosome"/>
</dbReference>
<dbReference type="KEGG" id="ark:D6B99_03825"/>